<sequence>MSPVSRAILLVFVGGTLGSMARLTVSLLLYQHYLGAGNHYTVAMAATLAVNVIGSLALGALAALRQHKRIPAMLWLLLGVGGLGAFTTFSAMALDTFIAIQLAHWSLAGLYVVATIAGSVSAAALSYVWTLYLTRSPRVSA</sequence>
<comment type="function">
    <text evidence="12">Fluoride-specific ion channel. Important for reducing fluoride concentration in the cell, thus reducing its toxicity.</text>
</comment>
<feature type="transmembrane region" description="Helical" evidence="12">
    <location>
        <begin position="108"/>
        <end position="133"/>
    </location>
</feature>
<dbReference type="RefSeq" id="WP_126787654.1">
    <property type="nucleotide sequence ID" value="NZ_PIPN01000001.1"/>
</dbReference>
<feature type="transmembrane region" description="Helical" evidence="12">
    <location>
        <begin position="7"/>
        <end position="30"/>
    </location>
</feature>
<comment type="similarity">
    <text evidence="10 12">Belongs to the fluoride channel Fluc/FEX (TC 1.A.43) family.</text>
</comment>
<comment type="caution">
    <text evidence="13">The sequence shown here is derived from an EMBL/GenBank/DDBJ whole genome shotgun (WGS) entry which is preliminary data.</text>
</comment>
<evidence type="ECO:0000256" key="8">
    <source>
        <dbReference type="ARBA" id="ARBA00023136"/>
    </source>
</evidence>
<evidence type="ECO:0000256" key="5">
    <source>
        <dbReference type="ARBA" id="ARBA00022989"/>
    </source>
</evidence>
<keyword evidence="8 12" id="KW-0472">Membrane</keyword>
<evidence type="ECO:0000256" key="2">
    <source>
        <dbReference type="ARBA" id="ARBA00022475"/>
    </source>
</evidence>
<evidence type="ECO:0000313" key="13">
    <source>
        <dbReference type="EMBL" id="RUO31544.1"/>
    </source>
</evidence>
<evidence type="ECO:0000256" key="10">
    <source>
        <dbReference type="ARBA" id="ARBA00035120"/>
    </source>
</evidence>
<organism evidence="13 14">
    <name type="scientific">Aliidiomarina sedimenti</name>
    <dbReference type="NCBI Taxonomy" id="1933879"/>
    <lineage>
        <taxon>Bacteria</taxon>
        <taxon>Pseudomonadati</taxon>
        <taxon>Pseudomonadota</taxon>
        <taxon>Gammaproteobacteria</taxon>
        <taxon>Alteromonadales</taxon>
        <taxon>Idiomarinaceae</taxon>
        <taxon>Aliidiomarina</taxon>
    </lineage>
</organism>
<evidence type="ECO:0000313" key="14">
    <source>
        <dbReference type="Proteomes" id="UP000287410"/>
    </source>
</evidence>
<gene>
    <name evidence="12" type="primary">fluC</name>
    <name evidence="12" type="synonym">crcB</name>
    <name evidence="13" type="ORF">CWE12_00640</name>
</gene>
<evidence type="ECO:0000256" key="7">
    <source>
        <dbReference type="ARBA" id="ARBA00023065"/>
    </source>
</evidence>
<evidence type="ECO:0000256" key="1">
    <source>
        <dbReference type="ARBA" id="ARBA00004651"/>
    </source>
</evidence>
<evidence type="ECO:0000256" key="12">
    <source>
        <dbReference type="HAMAP-Rule" id="MF_00454"/>
    </source>
</evidence>
<evidence type="ECO:0000256" key="9">
    <source>
        <dbReference type="ARBA" id="ARBA00023303"/>
    </source>
</evidence>
<dbReference type="HAMAP" id="MF_00454">
    <property type="entry name" value="FluC"/>
    <property type="match status" value="1"/>
</dbReference>
<evidence type="ECO:0000256" key="11">
    <source>
        <dbReference type="ARBA" id="ARBA00035585"/>
    </source>
</evidence>
<feature type="binding site" evidence="12">
    <location>
        <position position="84"/>
    </location>
    <ligand>
        <name>Na(+)</name>
        <dbReference type="ChEBI" id="CHEBI:29101"/>
        <note>structural</note>
    </ligand>
</feature>
<dbReference type="InterPro" id="IPR003691">
    <property type="entry name" value="FluC"/>
</dbReference>
<keyword evidence="12" id="KW-0813">Transport</keyword>
<keyword evidence="5 12" id="KW-1133">Transmembrane helix</keyword>
<feature type="transmembrane region" description="Helical" evidence="12">
    <location>
        <begin position="76"/>
        <end position="102"/>
    </location>
</feature>
<evidence type="ECO:0000256" key="6">
    <source>
        <dbReference type="ARBA" id="ARBA00023053"/>
    </source>
</evidence>
<protein>
    <recommendedName>
        <fullName evidence="12">Fluoride-specific ion channel FluC</fullName>
    </recommendedName>
</protein>
<keyword evidence="2 12" id="KW-1003">Cell membrane</keyword>
<dbReference type="EMBL" id="PIPN01000001">
    <property type="protein sequence ID" value="RUO31544.1"/>
    <property type="molecule type" value="Genomic_DNA"/>
</dbReference>
<name>A0ABY0C155_9GAMM</name>
<feature type="transmembrane region" description="Helical" evidence="12">
    <location>
        <begin position="42"/>
        <end position="64"/>
    </location>
</feature>
<keyword evidence="14" id="KW-1185">Reference proteome</keyword>
<evidence type="ECO:0000256" key="4">
    <source>
        <dbReference type="ARBA" id="ARBA00022692"/>
    </source>
</evidence>
<reference evidence="13 14" key="1">
    <citation type="journal article" date="2018" name="Front. Microbiol.">
        <title>Genome-Based Analysis Reveals the Taxonomy and Diversity of the Family Idiomarinaceae.</title>
        <authorList>
            <person name="Liu Y."/>
            <person name="Lai Q."/>
            <person name="Shao Z."/>
        </authorList>
    </citation>
    <scope>NUCLEOTIDE SEQUENCE [LARGE SCALE GENOMIC DNA]</scope>
    <source>
        <strain evidence="13 14">GBSy1</strain>
    </source>
</reference>
<keyword evidence="12" id="KW-0479">Metal-binding</keyword>
<proteinExistence type="inferred from homology"/>
<evidence type="ECO:0000256" key="3">
    <source>
        <dbReference type="ARBA" id="ARBA00022519"/>
    </source>
</evidence>
<comment type="activity regulation">
    <text evidence="12">Na(+) is not transported, but it plays an essential structural role and its presence is essential for fluoride channel function.</text>
</comment>
<dbReference type="Proteomes" id="UP000287410">
    <property type="component" value="Unassembled WGS sequence"/>
</dbReference>
<keyword evidence="9 12" id="KW-0407">Ion channel</keyword>
<accession>A0ABY0C155</accession>
<keyword evidence="6 12" id="KW-0915">Sodium</keyword>
<keyword evidence="7 12" id="KW-0406">Ion transport</keyword>
<keyword evidence="4 12" id="KW-0812">Transmembrane</keyword>
<comment type="catalytic activity">
    <reaction evidence="11">
        <text>fluoride(in) = fluoride(out)</text>
        <dbReference type="Rhea" id="RHEA:76159"/>
        <dbReference type="ChEBI" id="CHEBI:17051"/>
    </reaction>
    <physiologicalReaction direction="left-to-right" evidence="11">
        <dbReference type="Rhea" id="RHEA:76160"/>
    </physiologicalReaction>
</comment>
<comment type="subcellular location">
    <subcellularLocation>
        <location evidence="1 12">Cell membrane</location>
        <topology evidence="1 12">Multi-pass membrane protein</topology>
    </subcellularLocation>
</comment>
<dbReference type="Pfam" id="PF02537">
    <property type="entry name" value="CRCB"/>
    <property type="match status" value="1"/>
</dbReference>
<feature type="binding site" evidence="12">
    <location>
        <position position="87"/>
    </location>
    <ligand>
        <name>Na(+)</name>
        <dbReference type="ChEBI" id="CHEBI:29101"/>
        <note>structural</note>
    </ligand>
</feature>
<keyword evidence="3" id="KW-0997">Cell inner membrane</keyword>